<name>A0A081PIM5_9SPHI</name>
<dbReference type="SUPFAM" id="SSF53067">
    <property type="entry name" value="Actin-like ATPase domain"/>
    <property type="match status" value="1"/>
</dbReference>
<dbReference type="EMBL" id="JNFF01000034">
    <property type="protein sequence ID" value="KEQ30548.1"/>
    <property type="molecule type" value="Genomic_DNA"/>
</dbReference>
<dbReference type="Gene3D" id="3.30.420.40">
    <property type="match status" value="2"/>
</dbReference>
<evidence type="ECO:0000313" key="2">
    <source>
        <dbReference type="EMBL" id="KEQ30548.1"/>
    </source>
</evidence>
<dbReference type="PANTHER" id="PTHR18964">
    <property type="entry name" value="ROK (REPRESSOR, ORF, KINASE) FAMILY"/>
    <property type="match status" value="1"/>
</dbReference>
<dbReference type="Pfam" id="PF00480">
    <property type="entry name" value="ROK"/>
    <property type="match status" value="2"/>
</dbReference>
<comment type="caution">
    <text evidence="2">The sequence shown here is derived from an EMBL/GenBank/DDBJ whole genome shotgun (WGS) entry which is preliminary data.</text>
</comment>
<dbReference type="OrthoDB" id="49666at2"/>
<accession>A0A081PIM5</accession>
<dbReference type="PANTHER" id="PTHR18964:SF149">
    <property type="entry name" value="BIFUNCTIONAL UDP-N-ACETYLGLUCOSAMINE 2-EPIMERASE_N-ACETYLMANNOSAMINE KINASE"/>
    <property type="match status" value="1"/>
</dbReference>
<dbReference type="Proteomes" id="UP000028007">
    <property type="component" value="Unassembled WGS sequence"/>
</dbReference>
<organism evidence="2 3">
    <name type="scientific">Pedobacter antarcticus 4BY</name>
    <dbReference type="NCBI Taxonomy" id="1358423"/>
    <lineage>
        <taxon>Bacteria</taxon>
        <taxon>Pseudomonadati</taxon>
        <taxon>Bacteroidota</taxon>
        <taxon>Sphingobacteriia</taxon>
        <taxon>Sphingobacteriales</taxon>
        <taxon>Sphingobacteriaceae</taxon>
        <taxon>Pedobacter</taxon>
    </lineage>
</organism>
<sequence>MKNTLALGVDIGGSHITAALIDLNDRMLVAGTIKRKDVNSVQAADVILESWCGLMNEVLRDIPAQERLVAIAMPGPFDYENGISLIKDQEKFRNLYLHNVKAEIATHLNIAEEQISFINDAAGFLQGEIFSGTADGKQDIIGLTLGTGLGAARSIGGIATDAALWNTPFKTGIAEDYLSTRWFEARYEALSGKKISGVKPLNSTAHPDQFAGQIFQEFGENLAEFLVPLIRKWEPEAVILGGNIANAYKRFVPYLEAVLRSHGLHTEVLPAKLKEDASLIGAASCWEMKPKHKL</sequence>
<proteinExistence type="inferred from homology"/>
<protein>
    <recommendedName>
        <fullName evidence="4">ROK family transcriptional regulator</fullName>
    </recommendedName>
</protein>
<keyword evidence="3" id="KW-1185">Reference proteome</keyword>
<gene>
    <name evidence="2" type="ORF">N180_12840</name>
</gene>
<dbReference type="AlphaFoldDB" id="A0A081PIM5"/>
<comment type="similarity">
    <text evidence="1">Belongs to the ROK (NagC/XylR) family.</text>
</comment>
<evidence type="ECO:0008006" key="4">
    <source>
        <dbReference type="Google" id="ProtNLM"/>
    </source>
</evidence>
<dbReference type="RefSeq" id="WP_037439512.1">
    <property type="nucleotide sequence ID" value="NZ_JNFF01000034.1"/>
</dbReference>
<evidence type="ECO:0000256" key="1">
    <source>
        <dbReference type="ARBA" id="ARBA00006479"/>
    </source>
</evidence>
<dbReference type="InterPro" id="IPR000600">
    <property type="entry name" value="ROK"/>
</dbReference>
<dbReference type="eggNOG" id="COG1940">
    <property type="taxonomic scope" value="Bacteria"/>
</dbReference>
<reference evidence="2 3" key="1">
    <citation type="journal article" date="1992" name="Int. J. Syst. Bacteriol.">
        <title>Sphingobacterium antarcticus sp. nov. a Psychrotrophic Bacterium from the Soils of Schirmacher Oasis, Antarctica.</title>
        <authorList>
            <person name="Shivaji S."/>
            <person name="Ray M.K."/>
            <person name="Rao N.S."/>
            <person name="Saiserr L."/>
            <person name="Jagannadham M.V."/>
            <person name="Kumar G.S."/>
            <person name="Reddy G."/>
            <person name="Bhargava P.M."/>
        </authorList>
    </citation>
    <scope>NUCLEOTIDE SEQUENCE [LARGE SCALE GENOMIC DNA]</scope>
    <source>
        <strain evidence="2 3">4BY</strain>
    </source>
</reference>
<dbReference type="InterPro" id="IPR043129">
    <property type="entry name" value="ATPase_NBD"/>
</dbReference>
<dbReference type="CDD" id="cd23763">
    <property type="entry name" value="ASKHA_ATPase_ROK"/>
    <property type="match status" value="1"/>
</dbReference>
<evidence type="ECO:0000313" key="3">
    <source>
        <dbReference type="Proteomes" id="UP000028007"/>
    </source>
</evidence>